<feature type="domain" description="Ubiquitin fusion degradation protein UFD1 N-terminal subdomain 2" evidence="5">
    <location>
        <begin position="103"/>
        <end position="155"/>
    </location>
</feature>
<organism evidence="6">
    <name type="scientific">Toxoplasma gondii</name>
    <dbReference type="NCBI Taxonomy" id="5811"/>
    <lineage>
        <taxon>Eukaryota</taxon>
        <taxon>Sar</taxon>
        <taxon>Alveolata</taxon>
        <taxon>Apicomplexa</taxon>
        <taxon>Conoidasida</taxon>
        <taxon>Coccidia</taxon>
        <taxon>Eucoccidiorida</taxon>
        <taxon>Eimeriorina</taxon>
        <taxon>Sarcocystidae</taxon>
        <taxon>Toxoplasma</taxon>
    </lineage>
</organism>
<dbReference type="PANTHER" id="PTHR12555:SF13">
    <property type="entry name" value="UBIQUITIN RECOGNITION FACTOR IN ER-ASSOCIATED DEGRADATION PROTEIN 1"/>
    <property type="match status" value="1"/>
</dbReference>
<protein>
    <submittedName>
        <fullName evidence="6">Ubiquitin fusion degradation protein 1</fullName>
    </submittedName>
</protein>
<dbReference type="InterPro" id="IPR004854">
    <property type="entry name" value="Ufd1-like"/>
</dbReference>
<evidence type="ECO:0000259" key="5">
    <source>
        <dbReference type="Pfam" id="PF24842"/>
    </source>
</evidence>
<evidence type="ECO:0000256" key="1">
    <source>
        <dbReference type="ARBA" id="ARBA00006043"/>
    </source>
</evidence>
<dbReference type="VEuPathDB" id="ToxoDB:TGRUB_270530"/>
<feature type="region of interest" description="Disordered" evidence="3">
    <location>
        <begin position="163"/>
        <end position="193"/>
    </location>
</feature>
<keyword evidence="2" id="KW-0833">Ubl conjugation pathway</keyword>
<dbReference type="GO" id="GO:0031593">
    <property type="term" value="F:polyubiquitin modification-dependent protein binding"/>
    <property type="evidence" value="ECO:0007669"/>
    <property type="project" value="TreeGrafter"/>
</dbReference>
<dbReference type="VEuPathDB" id="ToxoDB:TGMAS_270530B"/>
<evidence type="ECO:0000256" key="2">
    <source>
        <dbReference type="ARBA" id="ARBA00022786"/>
    </source>
</evidence>
<dbReference type="GO" id="GO:0006511">
    <property type="term" value="P:ubiquitin-dependent protein catabolic process"/>
    <property type="evidence" value="ECO:0007669"/>
    <property type="project" value="InterPro"/>
</dbReference>
<evidence type="ECO:0000313" key="6">
    <source>
        <dbReference type="EMBL" id="ACU32851.1"/>
    </source>
</evidence>
<dbReference type="VEuPathDB" id="ToxoDB:TGVEG_270530"/>
<comment type="similarity">
    <text evidence="1">Belongs to the UFD1 family.</text>
</comment>
<dbReference type="VEuPathDB" id="ToxoDB:TGVAND_270530"/>
<dbReference type="Pfam" id="PF03152">
    <property type="entry name" value="UFD1_N1"/>
    <property type="match status" value="1"/>
</dbReference>
<dbReference type="VEuPathDB" id="ToxoDB:TGARI_270530B"/>
<dbReference type="InterPro" id="IPR055418">
    <property type="entry name" value="UFD1_N2"/>
</dbReference>
<evidence type="ECO:0000259" key="4">
    <source>
        <dbReference type="Pfam" id="PF03152"/>
    </source>
</evidence>
<dbReference type="InterPro" id="IPR042299">
    <property type="entry name" value="Ufd1-like_Nn"/>
</dbReference>
<dbReference type="EMBL" id="FJ976516">
    <property type="protein sequence ID" value="ACU32851.1"/>
    <property type="molecule type" value="mRNA"/>
</dbReference>
<dbReference type="Pfam" id="PF24842">
    <property type="entry name" value="UFD1_N2"/>
    <property type="match status" value="1"/>
</dbReference>
<dbReference type="GO" id="GO:0036503">
    <property type="term" value="P:ERAD pathway"/>
    <property type="evidence" value="ECO:0007669"/>
    <property type="project" value="TreeGrafter"/>
</dbReference>
<dbReference type="VEuPathDB" id="ToxoDB:TGFOU_270530"/>
<dbReference type="VEuPathDB" id="ToxoDB:TGPRC2_270530A"/>
<dbReference type="VEuPathDB" id="ToxoDB:TGGT1_270530"/>
<evidence type="ECO:0000256" key="3">
    <source>
        <dbReference type="SAM" id="MobiDB-lite"/>
    </source>
</evidence>
<dbReference type="AlphaFoldDB" id="C9WWW2"/>
<dbReference type="GO" id="GO:0034098">
    <property type="term" value="C:VCP-NPL4-UFD1 AAA ATPase complex"/>
    <property type="evidence" value="ECO:0007669"/>
    <property type="project" value="TreeGrafter"/>
</dbReference>
<dbReference type="VEuPathDB" id="ToxoDB:TGRH88_080940"/>
<proteinExistence type="evidence at transcript level"/>
<dbReference type="VEuPathDB" id="ToxoDB:TGP89_270530"/>
<dbReference type="VEuPathDB" id="ToxoDB:TGME49_270530"/>
<dbReference type="VEuPathDB" id="ToxoDB:TGARI_270530A"/>
<reference evidence="6" key="1">
    <citation type="journal article" date="2009" name="J. Biol. Chem.">
        <title>Genetic evidence that an endosymbiont-derived endoplasmic reticulum-associated protein degradation (ERAD) system functions in import of apicoplast proteins.</title>
        <authorList>
            <person name="Agrawal S."/>
            <person name="van Dooren G.G."/>
            <person name="Beatty W.L."/>
            <person name="Striepen B."/>
        </authorList>
    </citation>
    <scope>NUCLEOTIDE SEQUENCE</scope>
</reference>
<feature type="compositionally biased region" description="Acidic residues" evidence="3">
    <location>
        <begin position="178"/>
        <end position="189"/>
    </location>
</feature>
<dbReference type="InterPro" id="IPR055417">
    <property type="entry name" value="UFD1_N1"/>
</dbReference>
<name>C9WWW2_TOXGO</name>
<dbReference type="PANTHER" id="PTHR12555">
    <property type="entry name" value="UBIQUITIN FUSION DEGRADATON PROTEIN 1"/>
    <property type="match status" value="1"/>
</dbReference>
<sequence length="296" mass="32008">MFSRHVANLLGMGEMDGGPGSGFSQCYSCFPVSFIGKDEMEKGNKILLPQSALHALARLHISWPMLFEVVNEAKDRRTHTGVLEFVAEEGTCHFPYWASAQGLEVALRGYAALTVGDLIYLPFLDKGFQLLVTDLRPAPAVSIIETDMEVEFKAPEGYVEPTVRAKQSTSEADAAMNSEEESSEIDSAESDSSQRVLFAGKGTRLDGKAIRASPESAPAKKEEETREPWKNRIKNGVRTKCAEYDELVREGRIPGFIGKVSSGTAGRLPGVSGDAGEGSANSRGFAAFFGKGNTCE</sequence>
<feature type="domain" description="Ubiquitin fusion degradation protein UFD1 N-terminal subdomain 1" evidence="4">
    <location>
        <begin position="23"/>
        <end position="98"/>
    </location>
</feature>
<accession>C9WWW2</accession>
<dbReference type="VEuPathDB" id="ToxoDB:TGDOM2_270530"/>
<dbReference type="VEuPathDB" id="ToxoDB:TGPRC2_270530B"/>
<dbReference type="VEuPathDB" id="ToxoDB:TGCOUG_270530C"/>
<dbReference type="Gene3D" id="2.40.40.50">
    <property type="entry name" value="Ubiquitin fusion degradation protein UFD1, N-terminal domain"/>
    <property type="match status" value="1"/>
</dbReference>
<dbReference type="VEuPathDB" id="ToxoDB:TGCAST_270530"/>